<sequence>MVKKSSRIFRSKFGDISGRIDNPGPIAEQLFGKGLIGKASLDRALMNNVVAFERMGPLLRAVYAAVDTDTEEPVMFNKLCDVLMSFSETEAIGIAMYTEYHGVSPRSPPPPPPPPPPQRSVSFKIEGEDFTDDHEPSVTPPSGPFPSLSHSSFVEQETTEAVVSDPPLPEGDITIPTPFGPMIIPIHAFTTFSTRHPWLARGSLLIAAGLLAYGGFRMIKKYTS</sequence>
<organism evidence="3">
    <name type="scientific">Amphimedon queenslandica</name>
    <name type="common">Sponge</name>
    <dbReference type="NCBI Taxonomy" id="400682"/>
    <lineage>
        <taxon>Eukaryota</taxon>
        <taxon>Metazoa</taxon>
        <taxon>Porifera</taxon>
        <taxon>Demospongiae</taxon>
        <taxon>Heteroscleromorpha</taxon>
        <taxon>Haplosclerida</taxon>
        <taxon>Niphatidae</taxon>
        <taxon>Amphimedon</taxon>
    </lineage>
</organism>
<protein>
    <submittedName>
        <fullName evidence="3">Uncharacterized protein</fullName>
    </submittedName>
</protein>
<reference evidence="3" key="1">
    <citation type="submission" date="2017-05" db="UniProtKB">
        <authorList>
            <consortium name="EnsemblMetazoa"/>
        </authorList>
    </citation>
    <scope>IDENTIFICATION</scope>
</reference>
<dbReference type="AlphaFoldDB" id="A0A1X7V7L9"/>
<dbReference type="EnsemblMetazoa" id="Aqu2.1.35507_001">
    <property type="protein sequence ID" value="Aqu2.1.35507_001"/>
    <property type="gene ID" value="Aqu2.1.35507"/>
</dbReference>
<keyword evidence="2" id="KW-0812">Transmembrane</keyword>
<dbReference type="InParanoid" id="A0A1X7V7L9"/>
<evidence type="ECO:0000256" key="1">
    <source>
        <dbReference type="SAM" id="MobiDB-lite"/>
    </source>
</evidence>
<proteinExistence type="predicted"/>
<feature type="transmembrane region" description="Helical" evidence="2">
    <location>
        <begin position="198"/>
        <end position="216"/>
    </location>
</feature>
<feature type="compositionally biased region" description="Pro residues" evidence="1">
    <location>
        <begin position="106"/>
        <end position="118"/>
    </location>
</feature>
<keyword evidence="2" id="KW-1133">Transmembrane helix</keyword>
<evidence type="ECO:0000256" key="2">
    <source>
        <dbReference type="SAM" id="Phobius"/>
    </source>
</evidence>
<feature type="region of interest" description="Disordered" evidence="1">
    <location>
        <begin position="102"/>
        <end position="151"/>
    </location>
</feature>
<accession>A0A1X7V7L9</accession>
<evidence type="ECO:0000313" key="3">
    <source>
        <dbReference type="EnsemblMetazoa" id="Aqu2.1.35507_001"/>
    </source>
</evidence>
<keyword evidence="2" id="KW-0472">Membrane</keyword>
<name>A0A1X7V7L9_AMPQE</name>